<dbReference type="Proteomes" id="UP000324832">
    <property type="component" value="Unassembled WGS sequence"/>
</dbReference>
<keyword evidence="2" id="KW-1185">Reference proteome</keyword>
<proteinExistence type="predicted"/>
<gene>
    <name evidence="1" type="ORF">LSINAPIS_LOCUS2418</name>
</gene>
<reference evidence="1 2" key="1">
    <citation type="submission" date="2017-07" db="EMBL/GenBank/DDBJ databases">
        <authorList>
            <person name="Talla V."/>
            <person name="Backstrom N."/>
        </authorList>
    </citation>
    <scope>NUCLEOTIDE SEQUENCE [LARGE SCALE GENOMIC DNA]</scope>
</reference>
<dbReference type="EMBL" id="FZQP02000482">
    <property type="protein sequence ID" value="VVC89242.1"/>
    <property type="molecule type" value="Genomic_DNA"/>
</dbReference>
<sequence>MDARQQVKMTLLVCSMGALVGYSFGLFPRGDSTIPQNKPKVIQTGYRSNDDGTFQNIEYSNTFEKTN</sequence>
<evidence type="ECO:0000313" key="2">
    <source>
        <dbReference type="Proteomes" id="UP000324832"/>
    </source>
</evidence>
<organism evidence="1 2">
    <name type="scientific">Leptidea sinapis</name>
    <dbReference type="NCBI Taxonomy" id="189913"/>
    <lineage>
        <taxon>Eukaryota</taxon>
        <taxon>Metazoa</taxon>
        <taxon>Ecdysozoa</taxon>
        <taxon>Arthropoda</taxon>
        <taxon>Hexapoda</taxon>
        <taxon>Insecta</taxon>
        <taxon>Pterygota</taxon>
        <taxon>Neoptera</taxon>
        <taxon>Endopterygota</taxon>
        <taxon>Lepidoptera</taxon>
        <taxon>Glossata</taxon>
        <taxon>Ditrysia</taxon>
        <taxon>Papilionoidea</taxon>
        <taxon>Pieridae</taxon>
        <taxon>Dismorphiinae</taxon>
        <taxon>Leptidea</taxon>
    </lineage>
</organism>
<accession>A0A5E4PW45</accession>
<name>A0A5E4PW45_9NEOP</name>
<protein>
    <submittedName>
        <fullName evidence="1">Uncharacterized protein</fullName>
    </submittedName>
</protein>
<evidence type="ECO:0000313" key="1">
    <source>
        <dbReference type="EMBL" id="VVC89242.1"/>
    </source>
</evidence>
<dbReference type="AlphaFoldDB" id="A0A5E4PW45"/>